<dbReference type="RefSeq" id="WP_057183609.1">
    <property type="nucleotide sequence ID" value="NZ_BDQM01000047.1"/>
</dbReference>
<sequence>MPREVTASVPLVYPSQGKPNKQEIPSQYWSVLSDPQKSHLPHDKYQIQMASLYISALGLVCRELIIVDKENKLEKRITCENDFIDENKQQNKAWFLEKQIIESSSYVEL</sequence>
<dbReference type="EMBL" id="BDQM01000047">
    <property type="protein sequence ID" value="GAW97791.1"/>
    <property type="molecule type" value="Genomic_DNA"/>
</dbReference>
<proteinExistence type="predicted"/>
<keyword evidence="2" id="KW-1185">Reference proteome</keyword>
<dbReference type="Proteomes" id="UP000197068">
    <property type="component" value="Unassembled WGS sequence"/>
</dbReference>
<comment type="caution">
    <text evidence="1">The sequence shown here is derived from an EMBL/GenBank/DDBJ whole genome shotgun (WGS) entry which is preliminary data.</text>
</comment>
<gene>
    <name evidence="1" type="ORF">MTCD1_03435</name>
</gene>
<accession>A0ABQ0MZJ7</accession>
<reference evidence="1 2" key="1">
    <citation type="submission" date="2017-06" db="EMBL/GenBank/DDBJ databases">
        <title>Whole Genome Sequences of Colwellia marinimaniae MTCD1.</title>
        <authorList>
            <person name="Kusumoto H."/>
            <person name="Inoue M."/>
            <person name="Tanikawa K."/>
            <person name="Maeji H."/>
            <person name="Cameron J.H."/>
            <person name="Bartlett D.H."/>
        </authorList>
    </citation>
    <scope>NUCLEOTIDE SEQUENCE [LARGE SCALE GENOMIC DNA]</scope>
    <source>
        <strain evidence="1 2">MTCD1</strain>
    </source>
</reference>
<evidence type="ECO:0000313" key="2">
    <source>
        <dbReference type="Proteomes" id="UP000197068"/>
    </source>
</evidence>
<protein>
    <submittedName>
        <fullName evidence="1">Uncharacterized protein</fullName>
    </submittedName>
</protein>
<organism evidence="1 2">
    <name type="scientific">Colwellia marinimaniae</name>
    <dbReference type="NCBI Taxonomy" id="1513592"/>
    <lineage>
        <taxon>Bacteria</taxon>
        <taxon>Pseudomonadati</taxon>
        <taxon>Pseudomonadota</taxon>
        <taxon>Gammaproteobacteria</taxon>
        <taxon>Alteromonadales</taxon>
        <taxon>Colwelliaceae</taxon>
        <taxon>Colwellia</taxon>
    </lineage>
</organism>
<name>A0ABQ0MZJ7_9GAMM</name>
<evidence type="ECO:0000313" key="1">
    <source>
        <dbReference type="EMBL" id="GAW97791.1"/>
    </source>
</evidence>